<dbReference type="PANTHER" id="PTHR47245:SF2">
    <property type="entry name" value="PEPTIDYL-PROLYL CIS-TRANS ISOMERASE HP_0175-RELATED"/>
    <property type="match status" value="1"/>
</dbReference>
<feature type="domain" description="PpiC" evidence="2">
    <location>
        <begin position="112"/>
        <end position="201"/>
    </location>
</feature>
<accession>F2JP16</accession>
<dbReference type="AlphaFoldDB" id="F2JP16"/>
<evidence type="ECO:0000313" key="4">
    <source>
        <dbReference type="Proteomes" id="UP000008467"/>
    </source>
</evidence>
<dbReference type="EMBL" id="CP002582">
    <property type="protein sequence ID" value="ADZ83630.1"/>
    <property type="molecule type" value="Genomic_DNA"/>
</dbReference>
<dbReference type="InterPro" id="IPR050245">
    <property type="entry name" value="PrsA_foldase"/>
</dbReference>
<keyword evidence="4" id="KW-1185">Reference proteome</keyword>
<dbReference type="InterPro" id="IPR000297">
    <property type="entry name" value="PPIase_PpiC"/>
</dbReference>
<dbReference type="PROSITE" id="PS50198">
    <property type="entry name" value="PPIC_PPIASE_2"/>
    <property type="match status" value="1"/>
</dbReference>
<evidence type="ECO:0000313" key="3">
    <source>
        <dbReference type="EMBL" id="ADZ83630.1"/>
    </source>
</evidence>
<dbReference type="HOGENOM" id="CLU_034646_1_2_9"/>
<keyword evidence="1 3" id="KW-0413">Isomerase</keyword>
<dbReference type="Proteomes" id="UP000008467">
    <property type="component" value="Chromosome"/>
</dbReference>
<dbReference type="PROSITE" id="PS01096">
    <property type="entry name" value="PPIC_PPIASE_1"/>
    <property type="match status" value="1"/>
</dbReference>
<dbReference type="GO" id="GO:0003755">
    <property type="term" value="F:peptidyl-prolyl cis-trans isomerase activity"/>
    <property type="evidence" value="ECO:0007669"/>
    <property type="project" value="UniProtKB-KW"/>
</dbReference>
<evidence type="ECO:0000256" key="1">
    <source>
        <dbReference type="PROSITE-ProRule" id="PRU00278"/>
    </source>
</evidence>
<gene>
    <name evidence="3" type="ordered locus">Clole_1910</name>
</gene>
<reference evidence="3 4" key="1">
    <citation type="journal article" date="2011" name="J. Bacteriol.">
        <title>Complete genome sequence of the cellulose-degrading bacterium Cellulosilyticum lentocellum.</title>
        <authorList>
            <consortium name="US DOE Joint Genome Institute"/>
            <person name="Miller D.A."/>
            <person name="Suen G."/>
            <person name="Bruce D."/>
            <person name="Copeland A."/>
            <person name="Cheng J.F."/>
            <person name="Detter C."/>
            <person name="Goodwin L.A."/>
            <person name="Han C.S."/>
            <person name="Hauser L.J."/>
            <person name="Land M.L."/>
            <person name="Lapidus A."/>
            <person name="Lucas S."/>
            <person name="Meincke L."/>
            <person name="Pitluck S."/>
            <person name="Tapia R."/>
            <person name="Teshima H."/>
            <person name="Woyke T."/>
            <person name="Fox B.G."/>
            <person name="Angert E.R."/>
            <person name="Currie C.R."/>
        </authorList>
    </citation>
    <scope>NUCLEOTIDE SEQUENCE [LARGE SCALE GENOMIC DNA]</scope>
    <source>
        <strain evidence="4">ATCC 49066 / DSM 5427 / NCIMB 11756 / RHM5</strain>
    </source>
</reference>
<name>F2JP16_CELLD</name>
<dbReference type="Gene3D" id="1.10.8.1040">
    <property type="match status" value="1"/>
</dbReference>
<dbReference type="SUPFAM" id="SSF54534">
    <property type="entry name" value="FKBP-like"/>
    <property type="match status" value="1"/>
</dbReference>
<organism evidence="3 4">
    <name type="scientific">Cellulosilyticum lentocellum (strain ATCC 49066 / DSM 5427 / NCIMB 11756 / RHM5)</name>
    <name type="common">Clostridium lentocellum</name>
    <dbReference type="NCBI Taxonomy" id="642492"/>
    <lineage>
        <taxon>Bacteria</taxon>
        <taxon>Bacillati</taxon>
        <taxon>Bacillota</taxon>
        <taxon>Clostridia</taxon>
        <taxon>Lachnospirales</taxon>
        <taxon>Cellulosilyticaceae</taxon>
        <taxon>Cellulosilyticum</taxon>
    </lineage>
</organism>
<proteinExistence type="predicted"/>
<keyword evidence="1" id="KW-0697">Rotamase</keyword>
<dbReference type="KEGG" id="cle:Clole_1910"/>
<evidence type="ECO:0000259" key="2">
    <source>
        <dbReference type="PROSITE" id="PS50198"/>
    </source>
</evidence>
<dbReference type="STRING" id="642492.Clole_1910"/>
<dbReference type="InterPro" id="IPR023058">
    <property type="entry name" value="PPIase_PpiC_CS"/>
</dbReference>
<dbReference type="RefSeq" id="WP_013656925.1">
    <property type="nucleotide sequence ID" value="NC_015275.1"/>
</dbReference>
<dbReference type="Pfam" id="PF00639">
    <property type="entry name" value="Rotamase"/>
    <property type="match status" value="1"/>
</dbReference>
<protein>
    <submittedName>
        <fullName evidence="3">PpiC-type peptidyl-prolyl cis-trans isomerase</fullName>
    </submittedName>
</protein>
<dbReference type="SUPFAM" id="SSF109998">
    <property type="entry name" value="Triger factor/SurA peptide-binding domain-like"/>
    <property type="match status" value="1"/>
</dbReference>
<dbReference type="InterPro" id="IPR027304">
    <property type="entry name" value="Trigger_fact/SurA_dom_sf"/>
</dbReference>
<dbReference type="Gene3D" id="3.10.50.40">
    <property type="match status" value="1"/>
</dbReference>
<sequence>MENKVLAVVDGRAIKQSDLYDLLRSIGQNAMQFQSEEGQKQLVDELVMQELLYSDAIKHGLDKEEEFTAALEQMTKSLLKQYAMGKLLESVTASDEEVKEYYETHQGQFKSDEAAKANHILVATLEEAEKVAEEIKAGLSFAEAAKKYSTCPSASQGGALGEFTRGRMVPEFETAAFAMSPGEISAPVQTQFGYHIIELEALTPAGLSPLEAVKEQVKEQCLLAKRQALYLAKRQELESLYTVEMQ</sequence>
<dbReference type="PANTHER" id="PTHR47245">
    <property type="entry name" value="PEPTIDYLPROLYL ISOMERASE"/>
    <property type="match status" value="1"/>
</dbReference>
<dbReference type="eggNOG" id="COG0760">
    <property type="taxonomic scope" value="Bacteria"/>
</dbReference>
<dbReference type="InterPro" id="IPR046357">
    <property type="entry name" value="PPIase_dom_sf"/>
</dbReference>